<evidence type="ECO:0000256" key="1">
    <source>
        <dbReference type="ARBA" id="ARBA00004448"/>
    </source>
</evidence>
<keyword evidence="8" id="KW-0496">Mitochondrion</keyword>
<keyword evidence="3 11" id="KW-0813">Transport</keyword>
<accession>A0AAD5LTF3</accession>
<keyword evidence="5" id="KW-0677">Repeat</keyword>
<evidence type="ECO:0000256" key="8">
    <source>
        <dbReference type="ARBA" id="ARBA00023128"/>
    </source>
</evidence>
<evidence type="ECO:0000256" key="5">
    <source>
        <dbReference type="ARBA" id="ARBA00022737"/>
    </source>
</evidence>
<dbReference type="InterPro" id="IPR023395">
    <property type="entry name" value="MCP_dom_sf"/>
</dbReference>
<keyword evidence="6" id="KW-0999">Mitochondrion inner membrane</keyword>
<evidence type="ECO:0000256" key="11">
    <source>
        <dbReference type="RuleBase" id="RU000488"/>
    </source>
</evidence>
<protein>
    <recommendedName>
        <fullName evidence="14">Mitochondrial Carrier (MC) Family</fullName>
    </recommendedName>
</protein>
<evidence type="ECO:0000256" key="4">
    <source>
        <dbReference type="ARBA" id="ARBA00022692"/>
    </source>
</evidence>
<evidence type="ECO:0008006" key="14">
    <source>
        <dbReference type="Google" id="ProtNLM"/>
    </source>
</evidence>
<evidence type="ECO:0000256" key="7">
    <source>
        <dbReference type="ARBA" id="ARBA00022989"/>
    </source>
</evidence>
<dbReference type="InterPro" id="IPR045315">
    <property type="entry name" value="Mtm1-like"/>
</dbReference>
<organism evidence="12 13">
    <name type="scientific">Pythium insidiosum</name>
    <name type="common">Pythiosis disease agent</name>
    <dbReference type="NCBI Taxonomy" id="114742"/>
    <lineage>
        <taxon>Eukaryota</taxon>
        <taxon>Sar</taxon>
        <taxon>Stramenopiles</taxon>
        <taxon>Oomycota</taxon>
        <taxon>Peronosporomycetes</taxon>
        <taxon>Pythiales</taxon>
        <taxon>Pythiaceae</taxon>
        <taxon>Pythium</taxon>
    </lineage>
</organism>
<dbReference type="Proteomes" id="UP001209570">
    <property type="component" value="Unassembled WGS sequence"/>
</dbReference>
<dbReference type="EMBL" id="JAKCXM010000002">
    <property type="protein sequence ID" value="KAJ0409910.1"/>
    <property type="molecule type" value="Genomic_DNA"/>
</dbReference>
<dbReference type="PROSITE" id="PS50920">
    <property type="entry name" value="SOLCAR"/>
    <property type="match status" value="1"/>
</dbReference>
<sequence length="265" mass="28457">MMDDTLKKTSAASVGALLTSLTVAPLEVVKTRLQVQAPDVVHTPPVARKASHYCFSNGLMDTMLPKERLLQRCKCGAEQICEPQAPAARATTIFSPLEVIRVRMQATANSAPFLQHLQQVISAGPAQLCAGLGATLARDIPFSAVYWFGIESAKPVLSESMTFVADPQERKVAVAFSSGVVAGLFATVVTHPFDVVKTRAQVSMYASADERPRSALHLLRRVWQTEGIRGVTSGLAPRAAKVVPACAIMISTYEAAKIAFHIQDA</sequence>
<dbReference type="PANTHER" id="PTHR45760:SF2">
    <property type="entry name" value="FI19922P1-RELATED"/>
    <property type="match status" value="1"/>
</dbReference>
<comment type="similarity">
    <text evidence="2 11">Belongs to the mitochondrial carrier (TC 2.A.29) family.</text>
</comment>
<comment type="subcellular location">
    <subcellularLocation>
        <location evidence="1">Mitochondrion inner membrane</location>
        <topology evidence="1">Multi-pass membrane protein</topology>
    </subcellularLocation>
</comment>
<evidence type="ECO:0000313" key="13">
    <source>
        <dbReference type="Proteomes" id="UP001209570"/>
    </source>
</evidence>
<evidence type="ECO:0000256" key="10">
    <source>
        <dbReference type="PROSITE-ProRule" id="PRU00282"/>
    </source>
</evidence>
<evidence type="ECO:0000256" key="9">
    <source>
        <dbReference type="ARBA" id="ARBA00023136"/>
    </source>
</evidence>
<evidence type="ECO:0000313" key="12">
    <source>
        <dbReference type="EMBL" id="KAJ0409910.1"/>
    </source>
</evidence>
<dbReference type="InterPro" id="IPR018108">
    <property type="entry name" value="MCP_transmembrane"/>
</dbReference>
<feature type="repeat" description="Solcar" evidence="10">
    <location>
        <begin position="170"/>
        <end position="259"/>
    </location>
</feature>
<dbReference type="GO" id="GO:0005743">
    <property type="term" value="C:mitochondrial inner membrane"/>
    <property type="evidence" value="ECO:0007669"/>
    <property type="project" value="UniProtKB-SubCell"/>
</dbReference>
<name>A0AAD5LTF3_PYTIN</name>
<keyword evidence="9 10" id="KW-0472">Membrane</keyword>
<comment type="caution">
    <text evidence="12">The sequence shown here is derived from an EMBL/GenBank/DDBJ whole genome shotgun (WGS) entry which is preliminary data.</text>
</comment>
<reference evidence="12" key="1">
    <citation type="submission" date="2021-12" db="EMBL/GenBank/DDBJ databases">
        <title>Prjna785345.</title>
        <authorList>
            <person name="Rujirawat T."/>
            <person name="Krajaejun T."/>
        </authorList>
    </citation>
    <scope>NUCLEOTIDE SEQUENCE</scope>
    <source>
        <strain evidence="12">Pi057C3</strain>
    </source>
</reference>
<gene>
    <name evidence="12" type="ORF">P43SY_005804</name>
</gene>
<proteinExistence type="inferred from homology"/>
<dbReference type="PANTHER" id="PTHR45760">
    <property type="entry name" value="FI19922P1-RELATED"/>
    <property type="match status" value="1"/>
</dbReference>
<dbReference type="Gene3D" id="1.50.40.10">
    <property type="entry name" value="Mitochondrial carrier domain"/>
    <property type="match status" value="1"/>
</dbReference>
<dbReference type="GO" id="GO:1990542">
    <property type="term" value="P:mitochondrial transmembrane transport"/>
    <property type="evidence" value="ECO:0007669"/>
    <property type="project" value="InterPro"/>
</dbReference>
<evidence type="ECO:0000256" key="3">
    <source>
        <dbReference type="ARBA" id="ARBA00022448"/>
    </source>
</evidence>
<evidence type="ECO:0000256" key="2">
    <source>
        <dbReference type="ARBA" id="ARBA00006375"/>
    </source>
</evidence>
<dbReference type="Pfam" id="PF00153">
    <property type="entry name" value="Mito_carr"/>
    <property type="match status" value="3"/>
</dbReference>
<keyword evidence="7" id="KW-1133">Transmembrane helix</keyword>
<keyword evidence="13" id="KW-1185">Reference proteome</keyword>
<evidence type="ECO:0000256" key="6">
    <source>
        <dbReference type="ARBA" id="ARBA00022792"/>
    </source>
</evidence>
<dbReference type="AlphaFoldDB" id="A0AAD5LTF3"/>
<dbReference type="SUPFAM" id="SSF103506">
    <property type="entry name" value="Mitochondrial carrier"/>
    <property type="match status" value="1"/>
</dbReference>
<keyword evidence="4 10" id="KW-0812">Transmembrane</keyword>